<gene>
    <name evidence="1" type="ORF">E1263_31525</name>
</gene>
<accession>A0A4R4YZQ7</accession>
<protein>
    <submittedName>
        <fullName evidence="1">Uncharacterized protein</fullName>
    </submittedName>
</protein>
<sequence>MDVTLRVGEKLFIKAGRVSVTTLDAYWLPRMRVRLIEVAADGETITYGRLKQELGMPHATNGLGRLLDLISVECERRGEPSLASLVVNSATREVGHDFDGEPVSERDGVYRRWRAADE</sequence>
<evidence type="ECO:0000313" key="1">
    <source>
        <dbReference type="EMBL" id="TDD49989.1"/>
    </source>
</evidence>
<evidence type="ECO:0000313" key="2">
    <source>
        <dbReference type="Proteomes" id="UP000295124"/>
    </source>
</evidence>
<dbReference type="AlphaFoldDB" id="A0A4R4YZQ7"/>
<reference evidence="1 2" key="1">
    <citation type="submission" date="2019-03" db="EMBL/GenBank/DDBJ databases">
        <title>Draft genome sequences of novel Actinobacteria.</title>
        <authorList>
            <person name="Sahin N."/>
            <person name="Ay H."/>
            <person name="Saygin H."/>
        </authorList>
    </citation>
    <scope>NUCLEOTIDE SEQUENCE [LARGE SCALE GENOMIC DNA]</scope>
    <source>
        <strain evidence="1 2">JCM 13523</strain>
    </source>
</reference>
<name>A0A4R4YZQ7_9ACTN</name>
<dbReference type="OrthoDB" id="5197750at2"/>
<organism evidence="1 2">
    <name type="scientific">Kribbella antibiotica</name>
    <dbReference type="NCBI Taxonomy" id="190195"/>
    <lineage>
        <taxon>Bacteria</taxon>
        <taxon>Bacillati</taxon>
        <taxon>Actinomycetota</taxon>
        <taxon>Actinomycetes</taxon>
        <taxon>Propionibacteriales</taxon>
        <taxon>Kribbellaceae</taxon>
        <taxon>Kribbella</taxon>
    </lineage>
</organism>
<comment type="caution">
    <text evidence="1">The sequence shown here is derived from an EMBL/GenBank/DDBJ whole genome shotgun (WGS) entry which is preliminary data.</text>
</comment>
<dbReference type="Proteomes" id="UP000295124">
    <property type="component" value="Unassembled WGS sequence"/>
</dbReference>
<keyword evidence="2" id="KW-1185">Reference proteome</keyword>
<dbReference type="EMBL" id="SMKX01000125">
    <property type="protein sequence ID" value="TDD49989.1"/>
    <property type="molecule type" value="Genomic_DNA"/>
</dbReference>
<proteinExistence type="predicted"/>
<dbReference type="RefSeq" id="WP_132174012.1">
    <property type="nucleotide sequence ID" value="NZ_SMKX01000125.1"/>
</dbReference>